<dbReference type="SMART" id="SM00147">
    <property type="entry name" value="RasGEF"/>
    <property type="match status" value="1"/>
</dbReference>
<dbReference type="GO" id="GO:0007265">
    <property type="term" value="P:Ras protein signal transduction"/>
    <property type="evidence" value="ECO:0007669"/>
    <property type="project" value="TreeGrafter"/>
</dbReference>
<dbReference type="Proteomes" id="UP001159042">
    <property type="component" value="Unassembled WGS sequence"/>
</dbReference>
<reference evidence="4 5" key="1">
    <citation type="journal article" date="2023" name="Insect Mol. Biol.">
        <title>Genome sequencing provides insights into the evolution of gene families encoding plant cell wall-degrading enzymes in longhorned beetles.</title>
        <authorList>
            <person name="Shin N.R."/>
            <person name="Okamura Y."/>
            <person name="Kirsch R."/>
            <person name="Pauchet Y."/>
        </authorList>
    </citation>
    <scope>NUCLEOTIDE SEQUENCE [LARGE SCALE GENOMIC DNA]</scope>
    <source>
        <strain evidence="4">EAD_L_NR</strain>
    </source>
</reference>
<dbReference type="InterPro" id="IPR001895">
    <property type="entry name" value="RASGEF_cat_dom"/>
</dbReference>
<accession>A0AAV8VDE3</accession>
<evidence type="ECO:0000313" key="4">
    <source>
        <dbReference type="EMBL" id="KAJ8911846.1"/>
    </source>
</evidence>
<dbReference type="InterPro" id="IPR023578">
    <property type="entry name" value="Ras_GEF_dom_sf"/>
</dbReference>
<comment type="caution">
    <text evidence="4">The sequence shown here is derived from an EMBL/GenBank/DDBJ whole genome shotgun (WGS) entry which is preliminary data.</text>
</comment>
<dbReference type="PROSITE" id="PS50009">
    <property type="entry name" value="RASGEF_CAT"/>
    <property type="match status" value="1"/>
</dbReference>
<dbReference type="PANTHER" id="PTHR23113:SF368">
    <property type="entry name" value="CELL DIVISION CONTROL PROTEIN 25"/>
    <property type="match status" value="1"/>
</dbReference>
<dbReference type="EMBL" id="JANEYG010000159">
    <property type="protein sequence ID" value="KAJ8911846.1"/>
    <property type="molecule type" value="Genomic_DNA"/>
</dbReference>
<dbReference type="SUPFAM" id="SSF48366">
    <property type="entry name" value="Ras GEF"/>
    <property type="match status" value="1"/>
</dbReference>
<dbReference type="GO" id="GO:0005886">
    <property type="term" value="C:plasma membrane"/>
    <property type="evidence" value="ECO:0007669"/>
    <property type="project" value="TreeGrafter"/>
</dbReference>
<keyword evidence="1 2" id="KW-0344">Guanine-nucleotide releasing factor</keyword>
<feature type="domain" description="Ras-GEF" evidence="3">
    <location>
        <begin position="36"/>
        <end position="257"/>
    </location>
</feature>
<evidence type="ECO:0000256" key="2">
    <source>
        <dbReference type="PROSITE-ProRule" id="PRU00168"/>
    </source>
</evidence>
<gene>
    <name evidence="4" type="ORF">NQ315_003324</name>
</gene>
<evidence type="ECO:0000259" key="3">
    <source>
        <dbReference type="PROSITE" id="PS50009"/>
    </source>
</evidence>
<dbReference type="AlphaFoldDB" id="A0AAV8VDE3"/>
<dbReference type="GO" id="GO:0005085">
    <property type="term" value="F:guanyl-nucleotide exchange factor activity"/>
    <property type="evidence" value="ECO:0007669"/>
    <property type="project" value="UniProtKB-KW"/>
</dbReference>
<name>A0AAV8VDE3_9CUCU</name>
<dbReference type="InterPro" id="IPR008937">
    <property type="entry name" value="Ras-like_GEF"/>
</dbReference>
<keyword evidence="5" id="KW-1185">Reference proteome</keyword>
<dbReference type="Pfam" id="PF00617">
    <property type="entry name" value="RasGEF"/>
    <property type="match status" value="1"/>
</dbReference>
<dbReference type="Gene3D" id="1.10.840.10">
    <property type="entry name" value="Ras guanine-nucleotide exchange factors catalytic domain"/>
    <property type="match status" value="1"/>
</dbReference>
<organism evidence="4 5">
    <name type="scientific">Exocentrus adspersus</name>
    <dbReference type="NCBI Taxonomy" id="1586481"/>
    <lineage>
        <taxon>Eukaryota</taxon>
        <taxon>Metazoa</taxon>
        <taxon>Ecdysozoa</taxon>
        <taxon>Arthropoda</taxon>
        <taxon>Hexapoda</taxon>
        <taxon>Insecta</taxon>
        <taxon>Pterygota</taxon>
        <taxon>Neoptera</taxon>
        <taxon>Endopterygota</taxon>
        <taxon>Coleoptera</taxon>
        <taxon>Polyphaga</taxon>
        <taxon>Cucujiformia</taxon>
        <taxon>Chrysomeloidea</taxon>
        <taxon>Cerambycidae</taxon>
        <taxon>Lamiinae</taxon>
        <taxon>Acanthocinini</taxon>
        <taxon>Exocentrus</taxon>
    </lineage>
</organism>
<evidence type="ECO:0000256" key="1">
    <source>
        <dbReference type="ARBA" id="ARBA00022658"/>
    </source>
</evidence>
<protein>
    <recommendedName>
        <fullName evidence="3">Ras-GEF domain-containing protein</fullName>
    </recommendedName>
</protein>
<dbReference type="PANTHER" id="PTHR23113">
    <property type="entry name" value="GUANINE NUCLEOTIDE EXCHANGE FACTOR"/>
    <property type="match status" value="1"/>
</dbReference>
<dbReference type="InterPro" id="IPR036964">
    <property type="entry name" value="RASGEF_cat_dom_sf"/>
</dbReference>
<evidence type="ECO:0000313" key="5">
    <source>
        <dbReference type="Proteomes" id="UP001159042"/>
    </source>
</evidence>
<proteinExistence type="predicted"/>
<sequence>MLFFVIGSNKQPQETSLQYIKRILKTDINWSAWDFDSTSLAEQLTMVDKELFLKIPSEELCMLLWQQNTTNAPNISAIFAFSYRTSCLIASEILKDESEKTRARLLARFINVADKCHRISNFQSCRSVLSGLQSPAIYRLRRTWAYVRKKHASKYIMFEYLCRIYRDPRLPSYQKTFYIMSQNSPHLPYIGDIIVRLLNKVPDYQFQNLRRCTTKSHVSMQSFHQIENSQNLFTKILKAFTTTEAEEKRNQFKVKKN</sequence>